<reference evidence="8" key="1">
    <citation type="submission" date="2014-08" db="EMBL/GenBank/DDBJ databases">
        <authorList>
            <person name="Sharma Rahul"/>
            <person name="Thines Marco"/>
        </authorList>
    </citation>
    <scope>NUCLEOTIDE SEQUENCE</scope>
</reference>
<feature type="active site" evidence="6">
    <location>
        <position position="40"/>
    </location>
</feature>
<dbReference type="PIRSF" id="PIRSF000303">
    <property type="entry name" value="Glutathion_perox"/>
    <property type="match status" value="1"/>
</dbReference>
<accession>A0A0F7SFK9</accession>
<dbReference type="InterPro" id="IPR036249">
    <property type="entry name" value="Thioredoxin-like_sf"/>
</dbReference>
<evidence type="ECO:0000256" key="3">
    <source>
        <dbReference type="ARBA" id="ARBA00022862"/>
    </source>
</evidence>
<evidence type="ECO:0000313" key="8">
    <source>
        <dbReference type="EMBL" id="CDZ97070.1"/>
    </source>
</evidence>
<evidence type="ECO:0000256" key="5">
    <source>
        <dbReference type="ARBA" id="ARBA00049091"/>
    </source>
</evidence>
<proteinExistence type="inferred from homology"/>
<dbReference type="InterPro" id="IPR029759">
    <property type="entry name" value="GPX_AS"/>
</dbReference>
<keyword evidence="2 7" id="KW-0575">Peroxidase</keyword>
<dbReference type="AlphaFoldDB" id="A0A0F7SFK9"/>
<evidence type="ECO:0000256" key="7">
    <source>
        <dbReference type="RuleBase" id="RU000499"/>
    </source>
</evidence>
<dbReference type="GO" id="GO:0140824">
    <property type="term" value="F:thioredoxin-dependent peroxiredoxin activity"/>
    <property type="evidence" value="ECO:0007669"/>
    <property type="project" value="UniProtKB-EC"/>
</dbReference>
<dbReference type="PANTHER" id="PTHR11592:SF78">
    <property type="entry name" value="GLUTATHIONE PEROXIDASE"/>
    <property type="match status" value="1"/>
</dbReference>
<organism evidence="8">
    <name type="scientific">Phaffia rhodozyma</name>
    <name type="common">Yeast</name>
    <name type="synonym">Xanthophyllomyces dendrorhous</name>
    <dbReference type="NCBI Taxonomy" id="264483"/>
    <lineage>
        <taxon>Eukaryota</taxon>
        <taxon>Fungi</taxon>
        <taxon>Dikarya</taxon>
        <taxon>Basidiomycota</taxon>
        <taxon>Agaricomycotina</taxon>
        <taxon>Tremellomycetes</taxon>
        <taxon>Cystofilobasidiales</taxon>
        <taxon>Mrakiaceae</taxon>
        <taxon>Phaffia</taxon>
    </lineage>
</organism>
<dbReference type="GO" id="GO:0034599">
    <property type="term" value="P:cellular response to oxidative stress"/>
    <property type="evidence" value="ECO:0007669"/>
    <property type="project" value="TreeGrafter"/>
</dbReference>
<evidence type="ECO:0000256" key="1">
    <source>
        <dbReference type="ARBA" id="ARBA00006926"/>
    </source>
</evidence>
<evidence type="ECO:0000256" key="2">
    <source>
        <dbReference type="ARBA" id="ARBA00022559"/>
    </source>
</evidence>
<protein>
    <recommendedName>
        <fullName evidence="7">Glutathione peroxidase</fullName>
    </recommendedName>
</protein>
<dbReference type="InterPro" id="IPR000889">
    <property type="entry name" value="Glutathione_peroxidase"/>
</dbReference>
<sequence length="166" mass="18302">MSPTPDSFYSLVANLPKKKTIPFSDYKGKVVLVVNTASKCGFTPQYKALQALYTKYADQGLAIVGFPCDQFGNQEPDGDDDITTVCEINHGVTFPLAAKSNVNGDDTNEVFKYLKTEKPGLLGTTSIKWNFTKFLIDRNGNVEGRYSSTTKPESMEGKIQELLAQK</sequence>
<dbReference type="CDD" id="cd00340">
    <property type="entry name" value="GSH_Peroxidase"/>
    <property type="match status" value="1"/>
</dbReference>
<dbReference type="SUPFAM" id="SSF52833">
    <property type="entry name" value="Thioredoxin-like"/>
    <property type="match status" value="1"/>
</dbReference>
<dbReference type="Pfam" id="PF00255">
    <property type="entry name" value="GSHPx"/>
    <property type="match status" value="1"/>
</dbReference>
<dbReference type="PROSITE" id="PS51355">
    <property type="entry name" value="GLUTATHIONE_PEROXID_3"/>
    <property type="match status" value="1"/>
</dbReference>
<comment type="similarity">
    <text evidence="1 7">Belongs to the glutathione peroxidase family.</text>
</comment>
<dbReference type="Gene3D" id="3.40.30.10">
    <property type="entry name" value="Glutaredoxin"/>
    <property type="match status" value="1"/>
</dbReference>
<name>A0A0F7SFK9_PHARH</name>
<dbReference type="PANTHER" id="PTHR11592">
    <property type="entry name" value="GLUTATHIONE PEROXIDASE"/>
    <property type="match status" value="1"/>
</dbReference>
<keyword evidence="3" id="KW-0049">Antioxidant</keyword>
<dbReference type="PRINTS" id="PR01011">
    <property type="entry name" value="GLUTPROXDASE"/>
</dbReference>
<dbReference type="PROSITE" id="PS00460">
    <property type="entry name" value="GLUTATHIONE_PEROXID_1"/>
    <property type="match status" value="1"/>
</dbReference>
<dbReference type="EMBL" id="LN483167">
    <property type="protein sequence ID" value="CDZ97070.1"/>
    <property type="molecule type" value="Genomic_DNA"/>
</dbReference>
<evidence type="ECO:0000256" key="4">
    <source>
        <dbReference type="ARBA" id="ARBA00023002"/>
    </source>
</evidence>
<evidence type="ECO:0000256" key="6">
    <source>
        <dbReference type="PIRSR" id="PIRSR000303-1"/>
    </source>
</evidence>
<dbReference type="FunFam" id="3.40.30.10:FF:000010">
    <property type="entry name" value="Glutathione peroxidase"/>
    <property type="match status" value="1"/>
</dbReference>
<comment type="catalytic activity">
    <reaction evidence="5">
        <text>a hydroperoxide + [thioredoxin]-dithiol = an alcohol + [thioredoxin]-disulfide + H2O</text>
        <dbReference type="Rhea" id="RHEA:62620"/>
        <dbReference type="Rhea" id="RHEA-COMP:10698"/>
        <dbReference type="Rhea" id="RHEA-COMP:10700"/>
        <dbReference type="ChEBI" id="CHEBI:15377"/>
        <dbReference type="ChEBI" id="CHEBI:29950"/>
        <dbReference type="ChEBI" id="CHEBI:30879"/>
        <dbReference type="ChEBI" id="CHEBI:35924"/>
        <dbReference type="ChEBI" id="CHEBI:50058"/>
        <dbReference type="EC" id="1.11.1.24"/>
    </reaction>
</comment>
<keyword evidence="4 7" id="KW-0560">Oxidoreductase</keyword>